<dbReference type="InterPro" id="IPR013083">
    <property type="entry name" value="Znf_RING/FYVE/PHD"/>
</dbReference>
<evidence type="ECO:0000256" key="1">
    <source>
        <dbReference type="ARBA" id="ARBA00022527"/>
    </source>
</evidence>
<evidence type="ECO:0000256" key="4">
    <source>
        <dbReference type="ARBA" id="ARBA00022777"/>
    </source>
</evidence>
<proteinExistence type="predicted"/>
<dbReference type="PROSITE" id="PS51158">
    <property type="entry name" value="ALPHA_KINASE"/>
    <property type="match status" value="1"/>
</dbReference>
<keyword evidence="1" id="KW-0723">Serine/threonine-protein kinase</keyword>
<dbReference type="GO" id="GO:0004674">
    <property type="term" value="F:protein serine/threonine kinase activity"/>
    <property type="evidence" value="ECO:0007669"/>
    <property type="project" value="UniProtKB-KW"/>
</dbReference>
<keyword evidence="3" id="KW-0547">Nucleotide-binding</keyword>
<dbReference type="CDD" id="cd16649">
    <property type="entry name" value="mRING-HC-C3HC5_CGRF1-like"/>
    <property type="match status" value="1"/>
</dbReference>
<reference evidence="9 10" key="1">
    <citation type="submission" date="2016-02" db="EMBL/GenBank/DDBJ databases">
        <title>Genome analysis of coral dinoflagellate symbionts highlights evolutionary adaptations to a symbiotic lifestyle.</title>
        <authorList>
            <person name="Aranda M."/>
            <person name="Li Y."/>
            <person name="Liew Y.J."/>
            <person name="Baumgarten S."/>
            <person name="Simakov O."/>
            <person name="Wilson M."/>
            <person name="Piel J."/>
            <person name="Ashoor H."/>
            <person name="Bougouffa S."/>
            <person name="Bajic V.B."/>
            <person name="Ryu T."/>
            <person name="Ravasi T."/>
            <person name="Bayer T."/>
            <person name="Micklem G."/>
            <person name="Kim H."/>
            <person name="Bhak J."/>
            <person name="Lajeunesse T.C."/>
            <person name="Voolstra C.R."/>
        </authorList>
    </citation>
    <scope>NUCLEOTIDE SEQUENCE [LARGE SCALE GENOMIC DNA]</scope>
    <source>
        <strain evidence="9 10">CCMP2467</strain>
    </source>
</reference>
<dbReference type="CDD" id="cd04515">
    <property type="entry name" value="Alpha_kinase"/>
    <property type="match status" value="1"/>
</dbReference>
<feature type="domain" description="RING-type" evidence="7">
    <location>
        <begin position="303"/>
        <end position="338"/>
    </location>
</feature>
<feature type="domain" description="Alpha-type protein kinase" evidence="8">
    <location>
        <begin position="52"/>
        <end position="289"/>
    </location>
</feature>
<dbReference type="SMART" id="SM00811">
    <property type="entry name" value="Alpha_kinase"/>
    <property type="match status" value="1"/>
</dbReference>
<dbReference type="GO" id="GO:0005524">
    <property type="term" value="F:ATP binding"/>
    <property type="evidence" value="ECO:0007669"/>
    <property type="project" value="UniProtKB-KW"/>
</dbReference>
<dbReference type="InterPro" id="IPR011009">
    <property type="entry name" value="Kinase-like_dom_sf"/>
</dbReference>
<dbReference type="InterPro" id="IPR051852">
    <property type="entry name" value="Alpha-type_PK"/>
</dbReference>
<evidence type="ECO:0000256" key="6">
    <source>
        <dbReference type="PROSITE-ProRule" id="PRU00175"/>
    </source>
</evidence>
<dbReference type="AlphaFoldDB" id="A0A1Q9CFD7"/>
<dbReference type="Gene3D" id="3.30.200.20">
    <property type="entry name" value="Phosphorylase Kinase, domain 1"/>
    <property type="match status" value="1"/>
</dbReference>
<dbReference type="OrthoDB" id="301415at2759"/>
<organism evidence="9 10">
    <name type="scientific">Symbiodinium microadriaticum</name>
    <name type="common">Dinoflagellate</name>
    <name type="synonym">Zooxanthella microadriatica</name>
    <dbReference type="NCBI Taxonomy" id="2951"/>
    <lineage>
        <taxon>Eukaryota</taxon>
        <taxon>Sar</taxon>
        <taxon>Alveolata</taxon>
        <taxon>Dinophyceae</taxon>
        <taxon>Suessiales</taxon>
        <taxon>Symbiodiniaceae</taxon>
        <taxon>Symbiodinium</taxon>
    </lineage>
</organism>
<dbReference type="Pfam" id="PF13920">
    <property type="entry name" value="zf-C3HC4_3"/>
    <property type="match status" value="1"/>
</dbReference>
<dbReference type="Pfam" id="PF02816">
    <property type="entry name" value="Alpha_kinase"/>
    <property type="match status" value="1"/>
</dbReference>
<evidence type="ECO:0000256" key="3">
    <source>
        <dbReference type="ARBA" id="ARBA00022741"/>
    </source>
</evidence>
<keyword evidence="6" id="KW-0863">Zinc-finger</keyword>
<evidence type="ECO:0000259" key="8">
    <source>
        <dbReference type="PROSITE" id="PS51158"/>
    </source>
</evidence>
<dbReference type="GO" id="GO:0008270">
    <property type="term" value="F:zinc ion binding"/>
    <property type="evidence" value="ECO:0007669"/>
    <property type="project" value="UniProtKB-KW"/>
</dbReference>
<sequence length="382" mass="42715">MQHKVSTLHGSLLGFGEEALTRVPPKDDVAKHVAFNPDLEPPDAWRGSASELRSRARLCWAWLMIQRGEDDLRACGDARLVYLHHQPFAQGALRYAYHARSAHWYSEDAASGSRFHLVVKESKFVAKHRAEDVHKFFLQNHRRAQEFAKAFNAAIDKVRESECSKVRFVPAYVLKISDEAQEAGCRYVTAERYISGNYVKLNGNDGFVDSQSGQAAEVAAAFSHFTFHDSGGQELCVDIQGVGTTWTDPQIHSLQKQFGIADLGRRGIDMFFMSHKCGPLCQKLLLSKPGSLHGDEDRPRQPCVVCLDGPRRMLCQPCRHLCLCEACAVGLHRCPICRDPTTSIVWVADEQSGVSSTYIRESELDRMRHVDSGQQTAKAVFG</sequence>
<evidence type="ECO:0000259" key="7">
    <source>
        <dbReference type="PROSITE" id="PS50089"/>
    </source>
</evidence>
<keyword evidence="2" id="KW-0808">Transferase</keyword>
<keyword evidence="4 9" id="KW-0418">Kinase</keyword>
<evidence type="ECO:0000256" key="5">
    <source>
        <dbReference type="ARBA" id="ARBA00022840"/>
    </source>
</evidence>
<dbReference type="PANTHER" id="PTHR45992">
    <property type="entry name" value="EUKARYOTIC ELONGATION FACTOR 2 KINASE-RELATED"/>
    <property type="match status" value="1"/>
</dbReference>
<comment type="caution">
    <text evidence="9">The sequence shown here is derived from an EMBL/GenBank/DDBJ whole genome shotgun (WGS) entry which is preliminary data.</text>
</comment>
<accession>A0A1Q9CFD7</accession>
<keyword evidence="10" id="KW-1185">Reference proteome</keyword>
<evidence type="ECO:0000313" key="10">
    <source>
        <dbReference type="Proteomes" id="UP000186817"/>
    </source>
</evidence>
<gene>
    <name evidence="9" type="primary">ak1</name>
    <name evidence="9" type="ORF">AK812_SmicGene37797</name>
</gene>
<dbReference type="Proteomes" id="UP000186817">
    <property type="component" value="Unassembled WGS sequence"/>
</dbReference>
<dbReference type="Gene3D" id="3.20.200.10">
    <property type="entry name" value="MHCK/EF2 kinase"/>
    <property type="match status" value="1"/>
</dbReference>
<evidence type="ECO:0000313" key="9">
    <source>
        <dbReference type="EMBL" id="OLP81640.1"/>
    </source>
</evidence>
<name>A0A1Q9CFD7_SYMMI</name>
<dbReference type="EMBL" id="LSRX01001262">
    <property type="protein sequence ID" value="OLP81640.1"/>
    <property type="molecule type" value="Genomic_DNA"/>
</dbReference>
<dbReference type="SUPFAM" id="SSF56112">
    <property type="entry name" value="Protein kinase-like (PK-like)"/>
    <property type="match status" value="1"/>
</dbReference>
<keyword evidence="5" id="KW-0067">ATP-binding</keyword>
<dbReference type="Gene3D" id="3.30.40.10">
    <property type="entry name" value="Zinc/RING finger domain, C3HC4 (zinc finger)"/>
    <property type="match status" value="1"/>
</dbReference>
<evidence type="ECO:0000256" key="2">
    <source>
        <dbReference type="ARBA" id="ARBA00022679"/>
    </source>
</evidence>
<keyword evidence="6" id="KW-0479">Metal-binding</keyword>
<dbReference type="PROSITE" id="PS50089">
    <property type="entry name" value="ZF_RING_2"/>
    <property type="match status" value="1"/>
</dbReference>
<protein>
    <submittedName>
        <fullName evidence="9">Alpha-protein kinase 1</fullName>
    </submittedName>
</protein>
<keyword evidence="6" id="KW-0862">Zinc</keyword>
<dbReference type="InterPro" id="IPR004166">
    <property type="entry name" value="a-kinase_dom"/>
</dbReference>
<dbReference type="InterPro" id="IPR001841">
    <property type="entry name" value="Znf_RING"/>
</dbReference>